<dbReference type="STRING" id="1179773.BN6_30570"/>
<reference evidence="2 3" key="1">
    <citation type="journal article" date="2012" name="BMC Genomics">
        <title>Complete genome sequence of Saccharothrix espanaensis DSM 44229T and comparison to the other completely sequenced Pseudonocardiaceae.</title>
        <authorList>
            <person name="Strobel T."/>
            <person name="Al-Dilaimi A."/>
            <person name="Blom J."/>
            <person name="Gessner A."/>
            <person name="Kalinowski J."/>
            <person name="Luzhetska M."/>
            <person name="Puhler A."/>
            <person name="Szczepanowski R."/>
            <person name="Bechthold A."/>
            <person name="Ruckert C."/>
        </authorList>
    </citation>
    <scope>NUCLEOTIDE SEQUENCE [LARGE SCALE GENOMIC DNA]</scope>
    <source>
        <strain evidence="3">ATCC 51144 / DSM 44229 / JCM 9112 / NBRC 15066 / NRRL 15764</strain>
    </source>
</reference>
<dbReference type="HOGENOM" id="CLU_1905228_0_0_11"/>
<dbReference type="PATRIC" id="fig|1179773.3.peg.3054"/>
<dbReference type="AlphaFoldDB" id="K0K0E2"/>
<dbReference type="GO" id="GO:0006355">
    <property type="term" value="P:regulation of DNA-templated transcription"/>
    <property type="evidence" value="ECO:0007669"/>
    <property type="project" value="InterPro"/>
</dbReference>
<dbReference type="eggNOG" id="ENOG5031YWP">
    <property type="taxonomic scope" value="Bacteria"/>
</dbReference>
<dbReference type="Proteomes" id="UP000006281">
    <property type="component" value="Chromosome"/>
</dbReference>
<organism evidence="2 3">
    <name type="scientific">Saccharothrix espanaensis (strain ATCC 51144 / DSM 44229 / JCM 9112 / NBRC 15066 / NRRL 15764)</name>
    <dbReference type="NCBI Taxonomy" id="1179773"/>
    <lineage>
        <taxon>Bacteria</taxon>
        <taxon>Bacillati</taxon>
        <taxon>Actinomycetota</taxon>
        <taxon>Actinomycetes</taxon>
        <taxon>Pseudonocardiales</taxon>
        <taxon>Pseudonocardiaceae</taxon>
        <taxon>Saccharothrix</taxon>
    </lineage>
</organism>
<sequence>MRGAGTGHGGGDGDGARVEHPFERLRSIRESTEDWCMHTATAPPRLEDMTDEERETKPVHIRDVPVDVIEVLQRRAGRAGMSLTSYLRHTFAEMAARPTMEEWVERATDRSWGVRREAILDAVREIRAGVDEK</sequence>
<name>K0K0E2_SACES</name>
<keyword evidence="3" id="KW-1185">Reference proteome</keyword>
<protein>
    <submittedName>
        <fullName evidence="2">Uncharacterized protein</fullName>
    </submittedName>
</protein>
<feature type="region of interest" description="Disordered" evidence="1">
    <location>
        <begin position="39"/>
        <end position="58"/>
    </location>
</feature>
<evidence type="ECO:0000313" key="3">
    <source>
        <dbReference type="Proteomes" id="UP000006281"/>
    </source>
</evidence>
<dbReference type="SUPFAM" id="SSF47598">
    <property type="entry name" value="Ribbon-helix-helix"/>
    <property type="match status" value="1"/>
</dbReference>
<gene>
    <name evidence="2" type="ordered locus">BN6_30570</name>
</gene>
<dbReference type="KEGG" id="sesp:BN6_30570"/>
<dbReference type="EMBL" id="HE804045">
    <property type="protein sequence ID" value="CCH30364.1"/>
    <property type="molecule type" value="Genomic_DNA"/>
</dbReference>
<proteinExistence type="predicted"/>
<dbReference type="InterPro" id="IPR010985">
    <property type="entry name" value="Ribbon_hlx_hlx"/>
</dbReference>
<accession>K0K0E2</accession>
<evidence type="ECO:0000313" key="2">
    <source>
        <dbReference type="EMBL" id="CCH30364.1"/>
    </source>
</evidence>
<evidence type="ECO:0000256" key="1">
    <source>
        <dbReference type="SAM" id="MobiDB-lite"/>
    </source>
</evidence>